<keyword evidence="1 2" id="KW-0597">Phosphoprotein</keyword>
<dbReference type="PROSITE" id="PS50110">
    <property type="entry name" value="RESPONSE_REGULATORY"/>
    <property type="match status" value="1"/>
</dbReference>
<dbReference type="Gene3D" id="1.10.3210.10">
    <property type="entry name" value="Hypothetical protein af1432"/>
    <property type="match status" value="1"/>
</dbReference>
<dbReference type="InterPro" id="IPR013976">
    <property type="entry name" value="HDOD"/>
</dbReference>
<dbReference type="InterPro" id="IPR050595">
    <property type="entry name" value="Bact_response_regulator"/>
</dbReference>
<dbReference type="PANTHER" id="PTHR44591:SF19">
    <property type="entry name" value="TWO-COMPONENT RESPONSE REGULATOR-RELATED"/>
    <property type="match status" value="1"/>
</dbReference>
<dbReference type="CDD" id="cd17569">
    <property type="entry name" value="REC_HupR-like"/>
    <property type="match status" value="1"/>
</dbReference>
<feature type="region of interest" description="Disordered" evidence="3">
    <location>
        <begin position="368"/>
        <end position="390"/>
    </location>
</feature>
<comment type="caution">
    <text evidence="6">The sequence shown here is derived from an EMBL/GenBank/DDBJ whole genome shotgun (WGS) entry which is preliminary data.</text>
</comment>
<proteinExistence type="predicted"/>
<name>A0ABN3NSB9_9ACTN</name>
<dbReference type="InterPro" id="IPR011006">
    <property type="entry name" value="CheY-like_superfamily"/>
</dbReference>
<feature type="domain" description="Response regulatory" evidence="4">
    <location>
        <begin position="4"/>
        <end position="119"/>
    </location>
</feature>
<feature type="compositionally biased region" description="Basic and acidic residues" evidence="3">
    <location>
        <begin position="380"/>
        <end position="390"/>
    </location>
</feature>
<evidence type="ECO:0000313" key="6">
    <source>
        <dbReference type="EMBL" id="GAA2530350.1"/>
    </source>
</evidence>
<dbReference type="SUPFAM" id="SSF109604">
    <property type="entry name" value="HD-domain/PDEase-like"/>
    <property type="match status" value="1"/>
</dbReference>
<evidence type="ECO:0000256" key="1">
    <source>
        <dbReference type="ARBA" id="ARBA00022553"/>
    </source>
</evidence>
<evidence type="ECO:0000259" key="4">
    <source>
        <dbReference type="PROSITE" id="PS50110"/>
    </source>
</evidence>
<evidence type="ECO:0000259" key="5">
    <source>
        <dbReference type="PROSITE" id="PS51833"/>
    </source>
</evidence>
<reference evidence="6 7" key="1">
    <citation type="journal article" date="2019" name="Int. J. Syst. Evol. Microbiol.">
        <title>The Global Catalogue of Microorganisms (GCM) 10K type strain sequencing project: providing services to taxonomists for standard genome sequencing and annotation.</title>
        <authorList>
            <consortium name="The Broad Institute Genomics Platform"/>
            <consortium name="The Broad Institute Genome Sequencing Center for Infectious Disease"/>
            <person name="Wu L."/>
            <person name="Ma J."/>
        </authorList>
    </citation>
    <scope>NUCLEOTIDE SEQUENCE [LARGE SCALE GENOMIC DNA]</scope>
    <source>
        <strain evidence="6 7">JCM 3367</strain>
    </source>
</reference>
<evidence type="ECO:0000256" key="3">
    <source>
        <dbReference type="SAM" id="MobiDB-lite"/>
    </source>
</evidence>
<evidence type="ECO:0000256" key="2">
    <source>
        <dbReference type="PROSITE-ProRule" id="PRU00169"/>
    </source>
</evidence>
<feature type="domain" description="HDOD" evidence="5">
    <location>
        <begin position="145"/>
        <end position="324"/>
    </location>
</feature>
<dbReference type="Gene3D" id="3.40.50.2300">
    <property type="match status" value="1"/>
</dbReference>
<dbReference type="PANTHER" id="PTHR44591">
    <property type="entry name" value="STRESS RESPONSE REGULATOR PROTEIN 1"/>
    <property type="match status" value="1"/>
</dbReference>
<feature type="modified residue" description="4-aspartylphosphate" evidence="2">
    <location>
        <position position="55"/>
    </location>
</feature>
<dbReference type="SUPFAM" id="SSF52172">
    <property type="entry name" value="CheY-like"/>
    <property type="match status" value="1"/>
</dbReference>
<dbReference type="Pfam" id="PF00072">
    <property type="entry name" value="Response_reg"/>
    <property type="match status" value="1"/>
</dbReference>
<dbReference type="InterPro" id="IPR001789">
    <property type="entry name" value="Sig_transdc_resp-reg_receiver"/>
</dbReference>
<accession>A0ABN3NSB9</accession>
<dbReference type="Proteomes" id="UP001499978">
    <property type="component" value="Unassembled WGS sequence"/>
</dbReference>
<dbReference type="RefSeq" id="WP_344173966.1">
    <property type="nucleotide sequence ID" value="NZ_BAAARY010000020.1"/>
</dbReference>
<sequence length="390" mass="41553">MTTRVLFVDDEPRILDGLRRSLRAYRHRWEMAFATSGAQALEMLAATPHDIVLSDMRMPGMDGAELLTRISQNHPEVARVVLSGHTEPAAAIRVAIAGHRFLNKPADVEQVAGVITELTARPSRTAEVGDEGQRVRRAAGAVRSLPTPPEHLEQVRKLLGRPDGDLASAAYAVAHNVGLAAKLFQLAASPFFSSRTRVTSLGNAVAAVGSPTIRSLADTGELLWPGPTPRLAETVRQAVATADLVALIASPGNRPYAHAAALLQDVGRFARQPAGDPDVSTRAVGVELLRLWGLPTPVVAAVAQRDREHTPDASGLGVAAAVRAAYLLVQQTDARDPDDDAHDAELASLLAHPQLANAPTDWLRAADDAAARAEGWTAGRESRSGRERRS</sequence>
<dbReference type="Pfam" id="PF08668">
    <property type="entry name" value="HDOD"/>
    <property type="match status" value="1"/>
</dbReference>
<evidence type="ECO:0000313" key="7">
    <source>
        <dbReference type="Proteomes" id="UP001499978"/>
    </source>
</evidence>
<organism evidence="6 7">
    <name type="scientific">Pilimelia columellifera subsp. columellifera</name>
    <dbReference type="NCBI Taxonomy" id="706583"/>
    <lineage>
        <taxon>Bacteria</taxon>
        <taxon>Bacillati</taxon>
        <taxon>Actinomycetota</taxon>
        <taxon>Actinomycetes</taxon>
        <taxon>Micromonosporales</taxon>
        <taxon>Micromonosporaceae</taxon>
        <taxon>Pilimelia</taxon>
    </lineage>
</organism>
<gene>
    <name evidence="6" type="ORF">GCM10010201_32240</name>
</gene>
<protein>
    <submittedName>
        <fullName evidence="6">Response regulator</fullName>
    </submittedName>
</protein>
<keyword evidence="7" id="KW-1185">Reference proteome</keyword>
<dbReference type="EMBL" id="BAAARY010000020">
    <property type="protein sequence ID" value="GAA2530350.1"/>
    <property type="molecule type" value="Genomic_DNA"/>
</dbReference>
<dbReference type="PROSITE" id="PS51833">
    <property type="entry name" value="HDOD"/>
    <property type="match status" value="1"/>
</dbReference>
<dbReference type="SMART" id="SM00448">
    <property type="entry name" value="REC"/>
    <property type="match status" value="1"/>
</dbReference>